<gene>
    <name evidence="2" type="ORF">CDAR_367911</name>
</gene>
<evidence type="ECO:0000256" key="1">
    <source>
        <dbReference type="SAM" id="MobiDB-lite"/>
    </source>
</evidence>
<dbReference type="EMBL" id="BPLQ01013763">
    <property type="protein sequence ID" value="GIY74586.1"/>
    <property type="molecule type" value="Genomic_DNA"/>
</dbReference>
<keyword evidence="3" id="KW-1185">Reference proteome</keyword>
<name>A0AAV4VVW0_9ARAC</name>
<comment type="caution">
    <text evidence="2">The sequence shown here is derived from an EMBL/GenBank/DDBJ whole genome shotgun (WGS) entry which is preliminary data.</text>
</comment>
<feature type="region of interest" description="Disordered" evidence="1">
    <location>
        <begin position="57"/>
        <end position="79"/>
    </location>
</feature>
<reference evidence="2 3" key="1">
    <citation type="submission" date="2021-06" db="EMBL/GenBank/DDBJ databases">
        <title>Caerostris darwini draft genome.</title>
        <authorList>
            <person name="Kono N."/>
            <person name="Arakawa K."/>
        </authorList>
    </citation>
    <scope>NUCLEOTIDE SEQUENCE [LARGE SCALE GENOMIC DNA]</scope>
</reference>
<dbReference type="Proteomes" id="UP001054837">
    <property type="component" value="Unassembled WGS sequence"/>
</dbReference>
<protein>
    <submittedName>
        <fullName evidence="2">Uncharacterized protein</fullName>
    </submittedName>
</protein>
<organism evidence="2 3">
    <name type="scientific">Caerostris darwini</name>
    <dbReference type="NCBI Taxonomy" id="1538125"/>
    <lineage>
        <taxon>Eukaryota</taxon>
        <taxon>Metazoa</taxon>
        <taxon>Ecdysozoa</taxon>
        <taxon>Arthropoda</taxon>
        <taxon>Chelicerata</taxon>
        <taxon>Arachnida</taxon>
        <taxon>Araneae</taxon>
        <taxon>Araneomorphae</taxon>
        <taxon>Entelegynae</taxon>
        <taxon>Araneoidea</taxon>
        <taxon>Araneidae</taxon>
        <taxon>Caerostris</taxon>
    </lineage>
</organism>
<dbReference type="AlphaFoldDB" id="A0AAV4VVW0"/>
<evidence type="ECO:0000313" key="3">
    <source>
        <dbReference type="Proteomes" id="UP001054837"/>
    </source>
</evidence>
<accession>A0AAV4VVW0</accession>
<proteinExistence type="predicted"/>
<evidence type="ECO:0000313" key="2">
    <source>
        <dbReference type="EMBL" id="GIY74586.1"/>
    </source>
</evidence>
<sequence length="110" mass="12177">MKSRYGITGCLQKDCTNRKGKFCLLLFESPSIPHLTCCHPMECLPRIPLSGEVCARTDPDSEHSSTSHSSTSSSGVRTSWATCSAARRKVSSTSNVLGRLHEHCSFFFFF</sequence>